<dbReference type="CDD" id="cd04690">
    <property type="entry name" value="NUDIX_Hydrolase"/>
    <property type="match status" value="1"/>
</dbReference>
<dbReference type="EMBL" id="CP063189">
    <property type="protein sequence ID" value="WCZ32038.1"/>
    <property type="molecule type" value="Genomic_DNA"/>
</dbReference>
<dbReference type="SUPFAM" id="SSF55811">
    <property type="entry name" value="Nudix"/>
    <property type="match status" value="1"/>
</dbReference>
<evidence type="ECO:0000256" key="2">
    <source>
        <dbReference type="ARBA" id="ARBA00005582"/>
    </source>
</evidence>
<keyword evidence="3 4" id="KW-0378">Hydrolase</keyword>
<evidence type="ECO:0000256" key="1">
    <source>
        <dbReference type="ARBA" id="ARBA00001946"/>
    </source>
</evidence>
<evidence type="ECO:0000256" key="4">
    <source>
        <dbReference type="RuleBase" id="RU003476"/>
    </source>
</evidence>
<dbReference type="EC" id="3.6.1.61" evidence="6"/>
<evidence type="ECO:0000313" key="7">
    <source>
        <dbReference type="Proteomes" id="UP001220064"/>
    </source>
</evidence>
<comment type="similarity">
    <text evidence="2 4">Belongs to the Nudix hydrolase family.</text>
</comment>
<dbReference type="PRINTS" id="PR00502">
    <property type="entry name" value="NUDIXFAMILY"/>
</dbReference>
<keyword evidence="7" id="KW-1185">Reference proteome</keyword>
<evidence type="ECO:0000313" key="6">
    <source>
        <dbReference type="EMBL" id="WCZ32038.1"/>
    </source>
</evidence>
<dbReference type="Proteomes" id="UP001220064">
    <property type="component" value="Chromosome"/>
</dbReference>
<feature type="domain" description="Nudix hydrolase" evidence="5">
    <location>
        <begin position="5"/>
        <end position="135"/>
    </location>
</feature>
<dbReference type="PANTHER" id="PTHR43046:SF2">
    <property type="entry name" value="8-OXO-DGTP DIPHOSPHATASE-RELATED"/>
    <property type="match status" value="1"/>
</dbReference>
<comment type="cofactor">
    <cofactor evidence="1">
        <name>Mg(2+)</name>
        <dbReference type="ChEBI" id="CHEBI:18420"/>
    </cofactor>
</comment>
<dbReference type="InterPro" id="IPR015797">
    <property type="entry name" value="NUDIX_hydrolase-like_dom_sf"/>
</dbReference>
<dbReference type="InterPro" id="IPR000086">
    <property type="entry name" value="NUDIX_hydrolase_dom"/>
</dbReference>
<dbReference type="RefSeq" id="WP_022863639.1">
    <property type="nucleotide sequence ID" value="NZ_ATVG01000013.1"/>
</dbReference>
<sequence length="140" mass="15168">MSSKASPIYVSAVVFRNARGEVLCVRKRGTAAFMFPGGKPEEGESPQQAAVREVAEELGMAVPADSLALIDAYLAPAANEAGRDVHATVFASDHHIDQADIQLTAEIEEYAWVDPYPHANRSVALAPLLTEHVFPRLTQR</sequence>
<dbReference type="InterPro" id="IPR020084">
    <property type="entry name" value="NUDIX_hydrolase_CS"/>
</dbReference>
<dbReference type="GO" id="GO:0016787">
    <property type="term" value="F:hydrolase activity"/>
    <property type="evidence" value="ECO:0007669"/>
    <property type="project" value="UniProtKB-KW"/>
</dbReference>
<proteinExistence type="inferred from homology"/>
<dbReference type="PANTHER" id="PTHR43046">
    <property type="entry name" value="GDP-MANNOSE MANNOSYL HYDROLASE"/>
    <property type="match status" value="1"/>
</dbReference>
<evidence type="ECO:0000259" key="5">
    <source>
        <dbReference type="PROSITE" id="PS51462"/>
    </source>
</evidence>
<gene>
    <name evidence="6" type="primary">ndx1</name>
    <name evidence="6" type="ORF">CMASS_02900</name>
</gene>
<dbReference type="InterPro" id="IPR020476">
    <property type="entry name" value="Nudix_hydrolase"/>
</dbReference>
<dbReference type="Pfam" id="PF00293">
    <property type="entry name" value="NUDIX"/>
    <property type="match status" value="1"/>
</dbReference>
<name>A0ABY7U8H6_9CORY</name>
<reference evidence="6 7" key="1">
    <citation type="submission" date="2020-10" db="EMBL/GenBank/DDBJ databases">
        <title>Complete genome sequence of Corynebacterium massiliense DSM 45435, type strain of Corynebacterium massiliense.</title>
        <authorList>
            <person name="Busche T."/>
            <person name="Kalinowski J."/>
            <person name="Ruckert C."/>
        </authorList>
    </citation>
    <scope>NUCLEOTIDE SEQUENCE [LARGE SCALE GENOMIC DNA]</scope>
    <source>
        <strain evidence="6 7">DSM 45435</strain>
    </source>
</reference>
<dbReference type="PROSITE" id="PS00893">
    <property type="entry name" value="NUDIX_BOX"/>
    <property type="match status" value="1"/>
</dbReference>
<dbReference type="Gene3D" id="3.90.79.10">
    <property type="entry name" value="Nucleoside Triphosphate Pyrophosphohydrolase"/>
    <property type="match status" value="1"/>
</dbReference>
<protein>
    <submittedName>
        <fullName evidence="6">Diadenosine hexaphosphate hydrolase</fullName>
        <ecNumber evidence="6">3.6.1.61</ecNumber>
    </submittedName>
</protein>
<dbReference type="PROSITE" id="PS51462">
    <property type="entry name" value="NUDIX"/>
    <property type="match status" value="1"/>
</dbReference>
<organism evidence="6 7">
    <name type="scientific">Corynebacterium massiliense DSM 45435</name>
    <dbReference type="NCBI Taxonomy" id="1121364"/>
    <lineage>
        <taxon>Bacteria</taxon>
        <taxon>Bacillati</taxon>
        <taxon>Actinomycetota</taxon>
        <taxon>Actinomycetes</taxon>
        <taxon>Mycobacteriales</taxon>
        <taxon>Corynebacteriaceae</taxon>
        <taxon>Corynebacterium</taxon>
    </lineage>
</organism>
<evidence type="ECO:0000256" key="3">
    <source>
        <dbReference type="ARBA" id="ARBA00022801"/>
    </source>
</evidence>
<accession>A0ABY7U8H6</accession>